<dbReference type="PANTHER" id="PTHR33526:SF13">
    <property type="entry name" value="TYROSINE-PROTEIN PHOSPHATASE 3-LIKE"/>
    <property type="match status" value="1"/>
</dbReference>
<reference evidence="1" key="1">
    <citation type="submission" date="2019-09" db="EMBL/GenBank/DDBJ databases">
        <title>Draft genome information of white flower Hibiscus syriacus.</title>
        <authorList>
            <person name="Kim Y.-M."/>
        </authorList>
    </citation>
    <scope>NUCLEOTIDE SEQUENCE [LARGE SCALE GENOMIC DNA]</scope>
    <source>
        <strain evidence="1">YM2019G1</strain>
    </source>
</reference>
<dbReference type="AlphaFoldDB" id="A0A6A2WV01"/>
<dbReference type="EMBL" id="VEPZ02001738">
    <property type="protein sequence ID" value="KAE8659175.1"/>
    <property type="molecule type" value="Genomic_DNA"/>
</dbReference>
<proteinExistence type="predicted"/>
<keyword evidence="2" id="KW-1185">Reference proteome</keyword>
<protein>
    <submittedName>
        <fullName evidence="1">FKBP-type peptidyl-prolyl cis-trans isomerase family protein</fullName>
    </submittedName>
</protein>
<gene>
    <name evidence="1" type="ORF">F3Y22_tig00116964pilonHSYRG00258</name>
</gene>
<dbReference type="GO" id="GO:0016853">
    <property type="term" value="F:isomerase activity"/>
    <property type="evidence" value="ECO:0007669"/>
    <property type="project" value="UniProtKB-KW"/>
</dbReference>
<organism evidence="1 2">
    <name type="scientific">Hibiscus syriacus</name>
    <name type="common">Rose of Sharon</name>
    <dbReference type="NCBI Taxonomy" id="106335"/>
    <lineage>
        <taxon>Eukaryota</taxon>
        <taxon>Viridiplantae</taxon>
        <taxon>Streptophyta</taxon>
        <taxon>Embryophyta</taxon>
        <taxon>Tracheophyta</taxon>
        <taxon>Spermatophyta</taxon>
        <taxon>Magnoliopsida</taxon>
        <taxon>eudicotyledons</taxon>
        <taxon>Gunneridae</taxon>
        <taxon>Pentapetalae</taxon>
        <taxon>rosids</taxon>
        <taxon>malvids</taxon>
        <taxon>Malvales</taxon>
        <taxon>Malvaceae</taxon>
        <taxon>Malvoideae</taxon>
        <taxon>Hibiscus</taxon>
    </lineage>
</organism>
<dbReference type="InterPro" id="IPR016972">
    <property type="entry name" value="UCP031279"/>
</dbReference>
<evidence type="ECO:0000313" key="2">
    <source>
        <dbReference type="Proteomes" id="UP000436088"/>
    </source>
</evidence>
<name>A0A6A2WV01_HIBSY</name>
<sequence length="141" mass="15835">MRSEGHSHNKFMRMISVPLKALGKARDLYVRSLTSCASNVSYGHAAEQYSGLPRSFSVSSVTSNDNDDFRELVRAASVRSLGHKDELDMLFRRRQQQQPRVRMGSKGLPKSCSVAMGRIDEENPCEFEENKAVVGDKKLDL</sequence>
<dbReference type="PIRSF" id="PIRSF031279">
    <property type="entry name" value="UCP031279"/>
    <property type="match status" value="1"/>
</dbReference>
<keyword evidence="1" id="KW-0413">Isomerase</keyword>
<accession>A0A6A2WV01</accession>
<evidence type="ECO:0000313" key="1">
    <source>
        <dbReference type="EMBL" id="KAE8659175.1"/>
    </source>
</evidence>
<dbReference type="Proteomes" id="UP000436088">
    <property type="component" value="Unassembled WGS sequence"/>
</dbReference>
<dbReference type="PANTHER" id="PTHR33526">
    <property type="entry name" value="OS07G0123800 PROTEIN"/>
    <property type="match status" value="1"/>
</dbReference>
<comment type="caution">
    <text evidence="1">The sequence shown here is derived from an EMBL/GenBank/DDBJ whole genome shotgun (WGS) entry which is preliminary data.</text>
</comment>